<feature type="compositionally biased region" description="Basic and acidic residues" evidence="8">
    <location>
        <begin position="618"/>
        <end position="627"/>
    </location>
</feature>
<dbReference type="GO" id="GO:0005763">
    <property type="term" value="C:mitochondrial small ribosomal subunit"/>
    <property type="evidence" value="ECO:0007669"/>
    <property type="project" value="TreeGrafter"/>
</dbReference>
<evidence type="ECO:0000256" key="4">
    <source>
        <dbReference type="ARBA" id="ARBA00023004"/>
    </source>
</evidence>
<keyword evidence="6" id="KW-0496">Mitochondrion</keyword>
<keyword evidence="10" id="KW-1185">Reference proteome</keyword>
<name>A0A9P6T1P8_9FUNG</name>
<evidence type="ECO:0000256" key="1">
    <source>
        <dbReference type="ARBA" id="ARBA00004173"/>
    </source>
</evidence>
<dbReference type="AlphaFoldDB" id="A0A9P6T1P8"/>
<evidence type="ECO:0000256" key="6">
    <source>
        <dbReference type="ARBA" id="ARBA00023128"/>
    </source>
</evidence>
<dbReference type="PANTHER" id="PTHR13184:SF5">
    <property type="entry name" value="METHYLTRANSFERASE-LIKE PROTEIN 17, MITOCHONDRIAL"/>
    <property type="match status" value="1"/>
</dbReference>
<reference evidence="9" key="1">
    <citation type="journal article" date="2020" name="Fungal Divers.">
        <title>Resolving the Mortierellaceae phylogeny through synthesis of multi-gene phylogenetics and phylogenomics.</title>
        <authorList>
            <person name="Vandepol N."/>
            <person name="Liber J."/>
            <person name="Desiro A."/>
            <person name="Na H."/>
            <person name="Kennedy M."/>
            <person name="Barry K."/>
            <person name="Grigoriev I.V."/>
            <person name="Miller A.N."/>
            <person name="O'Donnell K."/>
            <person name="Stajich J.E."/>
            <person name="Bonito G."/>
        </authorList>
    </citation>
    <scope>NUCLEOTIDE SEQUENCE</scope>
    <source>
        <strain evidence="9">NRRL 2769</strain>
    </source>
</reference>
<dbReference type="GO" id="GO:0003735">
    <property type="term" value="F:structural constituent of ribosome"/>
    <property type="evidence" value="ECO:0007669"/>
    <property type="project" value="TreeGrafter"/>
</dbReference>
<evidence type="ECO:0000256" key="7">
    <source>
        <dbReference type="ARBA" id="ARBA00045681"/>
    </source>
</evidence>
<dbReference type="PANTHER" id="PTHR13184">
    <property type="entry name" value="37S RIBOSOMAL PROTEIN S22"/>
    <property type="match status" value="1"/>
</dbReference>
<comment type="caution">
    <text evidence="9">The sequence shown here is derived from an EMBL/GenBank/DDBJ whole genome shotgun (WGS) entry which is preliminary data.</text>
</comment>
<dbReference type="Proteomes" id="UP000703661">
    <property type="component" value="Unassembled WGS sequence"/>
</dbReference>
<dbReference type="Pfam" id="PF09243">
    <property type="entry name" value="Rsm22"/>
    <property type="match status" value="1"/>
</dbReference>
<feature type="compositionally biased region" description="Polar residues" evidence="8">
    <location>
        <begin position="437"/>
        <end position="448"/>
    </location>
</feature>
<evidence type="ECO:0000313" key="9">
    <source>
        <dbReference type="EMBL" id="KAG0018739.1"/>
    </source>
</evidence>
<protein>
    <submittedName>
        <fullName evidence="9">37S ribosomal protein S22</fullName>
    </submittedName>
</protein>
<keyword evidence="4" id="KW-0408">Iron</keyword>
<keyword evidence="2" id="KW-0479">Metal-binding</keyword>
<keyword evidence="9" id="KW-0687">Ribonucleoprotein</keyword>
<dbReference type="InterPro" id="IPR052571">
    <property type="entry name" value="Mt_RNA_Methyltransferase"/>
</dbReference>
<dbReference type="GO" id="GO:0051536">
    <property type="term" value="F:iron-sulfur cluster binding"/>
    <property type="evidence" value="ECO:0007669"/>
    <property type="project" value="UniProtKB-KW"/>
</dbReference>
<accession>A0A9P6T1P8</accession>
<evidence type="ECO:0000256" key="2">
    <source>
        <dbReference type="ARBA" id="ARBA00022723"/>
    </source>
</evidence>
<dbReference type="EMBL" id="JAAAID010000338">
    <property type="protein sequence ID" value="KAG0018739.1"/>
    <property type="molecule type" value="Genomic_DNA"/>
</dbReference>
<dbReference type="GO" id="GO:0006412">
    <property type="term" value="P:translation"/>
    <property type="evidence" value="ECO:0007669"/>
    <property type="project" value="InterPro"/>
</dbReference>
<dbReference type="GO" id="GO:0008168">
    <property type="term" value="F:methyltransferase activity"/>
    <property type="evidence" value="ECO:0007669"/>
    <property type="project" value="InterPro"/>
</dbReference>
<dbReference type="SUPFAM" id="SSF53335">
    <property type="entry name" value="S-adenosyl-L-methionine-dependent methyltransferases"/>
    <property type="match status" value="1"/>
</dbReference>
<keyword evidence="5" id="KW-0411">Iron-sulfur</keyword>
<feature type="region of interest" description="Disordered" evidence="8">
    <location>
        <begin position="563"/>
        <end position="627"/>
    </location>
</feature>
<proteinExistence type="predicted"/>
<gene>
    <name evidence="9" type="primary">RSM22</name>
    <name evidence="9" type="ORF">BGZ80_006803</name>
</gene>
<comment type="function">
    <text evidence="7">Mitochondrial ribosome (mitoribosome) assembly factor. Binds at the interface of the head and body domains of the mitochondrial small ribosomal subunit (mt-SSU), occluding the mRNA channel and preventing compaction of the head domain towards the body. Probable inactive methyltransferase: retains the characteristic folding and ability to bind S-adenosyl-L-methionine, but it probably lost its methyltransferase activity.</text>
</comment>
<sequence length="627" mass="70509">METMTEAQIKNMDSVNIKLPNNFKMAKLQTIEEYDPNMIIFLDKQGNVTMIPQDDRVKGQTRDEYNAAPITEDIDGIESASQHQRGSKEMEYARKRIGQVEMPNDIQDSIREVLSEYDKSLIRTDALRLYGSLRSTGALEDDNSLVLPTKRLKSGSGDMGAKGDKPIPAHILEYGHRESMAYIAAVAPSSYSAIKNVLEEVNTRVPDLQIKTFMDFGTGPGTGIWAANEVWNTPLQYTGIDASLAMLETAEDILGVMSSKGTPIQNVTFKPFLSHGSQAVKHDIVMSAFTLSEITTPALRKSTLEHLWDITNDMLILIDRGTPSGFKILAEAREQILGLDADRIKTKPKYDDFGHILPEEEPPKREPAHVLAPCPHDKVCPMYASLARDSQWCHFSQKVQRPDFLRKTKHSKDNYEDSKYTYIVLRKGARPVFTLPSTPITVESSQPQPIEPANGSTKSEEDSSTKRKKYKKPPPPPPVTYDNPEDMFAASHAWSRIVVPPLKKDGHVVMDTCAANGYLERIIIPKSQGKIPYRDARKSMWGDLFPHAPKNSPVRKEAVKNMLDDEEDGVDKSAKRRPPGISPEKLMKRLKQKEKKQSRQKVSLDEIDGTKSRKTKQDKHEDIIFDV</sequence>
<feature type="compositionally biased region" description="Basic and acidic residues" evidence="8">
    <location>
        <begin position="602"/>
        <end position="611"/>
    </location>
</feature>
<organism evidence="9 10">
    <name type="scientific">Entomortierella chlamydospora</name>
    <dbReference type="NCBI Taxonomy" id="101097"/>
    <lineage>
        <taxon>Eukaryota</taxon>
        <taxon>Fungi</taxon>
        <taxon>Fungi incertae sedis</taxon>
        <taxon>Mucoromycota</taxon>
        <taxon>Mortierellomycotina</taxon>
        <taxon>Mortierellomycetes</taxon>
        <taxon>Mortierellales</taxon>
        <taxon>Mortierellaceae</taxon>
        <taxon>Entomortierella</taxon>
    </lineage>
</organism>
<comment type="subcellular location">
    <subcellularLocation>
        <location evidence="1">Mitochondrion</location>
    </subcellularLocation>
</comment>
<keyword evidence="3" id="KW-0809">Transit peptide</keyword>
<evidence type="ECO:0000256" key="8">
    <source>
        <dbReference type="SAM" id="MobiDB-lite"/>
    </source>
</evidence>
<keyword evidence="9" id="KW-0689">Ribosomal protein</keyword>
<evidence type="ECO:0000313" key="10">
    <source>
        <dbReference type="Proteomes" id="UP000703661"/>
    </source>
</evidence>
<dbReference type="GO" id="GO:0046872">
    <property type="term" value="F:metal ion binding"/>
    <property type="evidence" value="ECO:0007669"/>
    <property type="project" value="UniProtKB-KW"/>
</dbReference>
<feature type="compositionally biased region" description="Basic residues" evidence="8">
    <location>
        <begin position="588"/>
        <end position="599"/>
    </location>
</feature>
<evidence type="ECO:0000256" key="5">
    <source>
        <dbReference type="ARBA" id="ARBA00023014"/>
    </source>
</evidence>
<dbReference type="InterPro" id="IPR015324">
    <property type="entry name" value="Ribosomal_Rsm22-like"/>
</dbReference>
<evidence type="ECO:0000256" key="3">
    <source>
        <dbReference type="ARBA" id="ARBA00022946"/>
    </source>
</evidence>
<feature type="region of interest" description="Disordered" evidence="8">
    <location>
        <begin position="437"/>
        <end position="484"/>
    </location>
</feature>
<dbReference type="InterPro" id="IPR029063">
    <property type="entry name" value="SAM-dependent_MTases_sf"/>
</dbReference>